<accession>A0A4R1K2D0</accession>
<evidence type="ECO:0008006" key="4">
    <source>
        <dbReference type="Google" id="ProtNLM"/>
    </source>
</evidence>
<dbReference type="EMBL" id="SMGG01000008">
    <property type="protein sequence ID" value="TCK58184.1"/>
    <property type="molecule type" value="Genomic_DNA"/>
</dbReference>
<evidence type="ECO:0000313" key="2">
    <source>
        <dbReference type="EMBL" id="TCK58184.1"/>
    </source>
</evidence>
<sequence>MRKLLLTLTTFAFAFSAFADEAPAPDTGDTAWLLVSAAFVLLMLPG</sequence>
<feature type="signal peptide" evidence="1">
    <location>
        <begin position="1"/>
        <end position="19"/>
    </location>
</feature>
<evidence type="ECO:0000313" key="3">
    <source>
        <dbReference type="Proteomes" id="UP000294614"/>
    </source>
</evidence>
<reference evidence="2 3" key="1">
    <citation type="submission" date="2019-03" db="EMBL/GenBank/DDBJ databases">
        <title>Genomic Encyclopedia of Type Strains, Phase IV (KMG-IV): sequencing the most valuable type-strain genomes for metagenomic binning, comparative biology and taxonomic classification.</title>
        <authorList>
            <person name="Goeker M."/>
        </authorList>
    </citation>
    <scope>NUCLEOTIDE SEQUENCE [LARGE SCALE GENOMIC DNA]</scope>
    <source>
        <strain evidence="2 3">DSM 24984</strain>
    </source>
</reference>
<keyword evidence="1" id="KW-0732">Signal</keyword>
<comment type="caution">
    <text evidence="2">The sequence shown here is derived from an EMBL/GenBank/DDBJ whole genome shotgun (WGS) entry which is preliminary data.</text>
</comment>
<protein>
    <recommendedName>
        <fullName evidence="4">Ammonia channel protein</fullName>
    </recommendedName>
</protein>
<dbReference type="Proteomes" id="UP000294614">
    <property type="component" value="Unassembled WGS sequence"/>
</dbReference>
<dbReference type="AlphaFoldDB" id="A0A4R1K2D0"/>
<keyword evidence="3" id="KW-1185">Reference proteome</keyword>
<organism evidence="2 3">
    <name type="scientific">Seleniivibrio woodruffii</name>
    <dbReference type="NCBI Taxonomy" id="1078050"/>
    <lineage>
        <taxon>Bacteria</taxon>
        <taxon>Pseudomonadati</taxon>
        <taxon>Deferribacterota</taxon>
        <taxon>Deferribacteres</taxon>
        <taxon>Deferribacterales</taxon>
        <taxon>Geovibrionaceae</taxon>
        <taxon>Seleniivibrio</taxon>
    </lineage>
</organism>
<evidence type="ECO:0000256" key="1">
    <source>
        <dbReference type="SAM" id="SignalP"/>
    </source>
</evidence>
<feature type="non-terminal residue" evidence="2">
    <location>
        <position position="46"/>
    </location>
</feature>
<name>A0A4R1K2D0_9BACT</name>
<gene>
    <name evidence="2" type="ORF">C8D98_2699</name>
</gene>
<feature type="chain" id="PRO_5020740154" description="Ammonia channel protein" evidence="1">
    <location>
        <begin position="20"/>
        <end position="46"/>
    </location>
</feature>
<proteinExistence type="predicted"/>